<dbReference type="Proteomes" id="UP000694005">
    <property type="component" value="Chromosome A08"/>
</dbReference>
<feature type="domain" description="DNA helicase Pif1-like DEAD-box helicase" evidence="9">
    <location>
        <begin position="1271"/>
        <end position="1485"/>
    </location>
</feature>
<evidence type="ECO:0000256" key="6">
    <source>
        <dbReference type="RuleBase" id="RU363044"/>
    </source>
</evidence>
<evidence type="ECO:0000313" key="13">
    <source>
        <dbReference type="EMBL" id="CAG7899182.1"/>
    </source>
</evidence>
<feature type="domain" description="DNA helicase Pif1-like 2B" evidence="12">
    <location>
        <begin position="1587"/>
        <end position="1633"/>
    </location>
</feature>
<keyword evidence="6" id="KW-0234">DNA repair</keyword>
<feature type="region of interest" description="Disordered" evidence="7">
    <location>
        <begin position="461"/>
        <end position="531"/>
    </location>
</feature>
<dbReference type="InterPro" id="IPR010285">
    <property type="entry name" value="DNA_helicase_pif1-like_DEAD"/>
</dbReference>
<organism evidence="13 14">
    <name type="scientific">Brassica campestris</name>
    <name type="common">Field mustard</name>
    <dbReference type="NCBI Taxonomy" id="3711"/>
    <lineage>
        <taxon>Eukaryota</taxon>
        <taxon>Viridiplantae</taxon>
        <taxon>Streptophyta</taxon>
        <taxon>Embryophyta</taxon>
        <taxon>Tracheophyta</taxon>
        <taxon>Spermatophyta</taxon>
        <taxon>Magnoliopsida</taxon>
        <taxon>eudicotyledons</taxon>
        <taxon>Gunneridae</taxon>
        <taxon>Pentapetalae</taxon>
        <taxon>rosids</taxon>
        <taxon>malvids</taxon>
        <taxon>Brassicales</taxon>
        <taxon>Brassicaceae</taxon>
        <taxon>Brassiceae</taxon>
        <taxon>Brassica</taxon>
    </lineage>
</organism>
<dbReference type="SUPFAM" id="SSF50249">
    <property type="entry name" value="Nucleic acid-binding proteins"/>
    <property type="match status" value="2"/>
</dbReference>
<dbReference type="FunFam" id="3.40.50.300:FF:002884">
    <property type="entry name" value="ATP-dependent DNA helicase"/>
    <property type="match status" value="1"/>
</dbReference>
<keyword evidence="2" id="KW-0479">Metal-binding</keyword>
<dbReference type="GO" id="GO:0006310">
    <property type="term" value="P:DNA recombination"/>
    <property type="evidence" value="ECO:0007669"/>
    <property type="project" value="UniProtKB-KW"/>
</dbReference>
<dbReference type="CDD" id="cd18809">
    <property type="entry name" value="SF1_C_RecD"/>
    <property type="match status" value="1"/>
</dbReference>
<dbReference type="Pfam" id="PF21530">
    <property type="entry name" value="Pif1_2B_dom"/>
    <property type="match status" value="1"/>
</dbReference>
<dbReference type="Gene3D" id="2.40.50.140">
    <property type="entry name" value="Nucleic acid-binding proteins"/>
    <property type="match status" value="2"/>
</dbReference>
<keyword evidence="5" id="KW-0238">DNA-binding</keyword>
<evidence type="ECO:0000256" key="5">
    <source>
        <dbReference type="ARBA" id="ARBA00023125"/>
    </source>
</evidence>
<dbReference type="EMBL" id="LS974624">
    <property type="protein sequence ID" value="CAG7899182.1"/>
    <property type="molecule type" value="Genomic_DNA"/>
</dbReference>
<dbReference type="InterPro" id="IPR027417">
    <property type="entry name" value="P-loop_NTPase"/>
</dbReference>
<keyword evidence="6" id="KW-0233">DNA recombination</keyword>
<dbReference type="InterPro" id="IPR047192">
    <property type="entry name" value="Euk_RPA1_DBD_C"/>
</dbReference>
<dbReference type="InterPro" id="IPR049163">
    <property type="entry name" value="Pif1-like_2B_dom"/>
</dbReference>
<keyword evidence="6" id="KW-0547">Nucleotide-binding</keyword>
<dbReference type="InterPro" id="IPR025476">
    <property type="entry name" value="Helitron_helicase-like"/>
</dbReference>
<accession>A0A8D9M597</accession>
<name>A0A8D9M597_BRACM</name>
<evidence type="ECO:0000256" key="7">
    <source>
        <dbReference type="SAM" id="MobiDB-lite"/>
    </source>
</evidence>
<dbReference type="Gramene" id="A08p28480.2_BraZ1">
    <property type="protein sequence ID" value="A08p28480.2_BraZ1.CDS"/>
    <property type="gene ID" value="A08g28480.2_BraZ1"/>
</dbReference>
<comment type="similarity">
    <text evidence="1">Belongs to the replication factor A protein 1 family.</text>
</comment>
<keyword evidence="4" id="KW-0862">Zinc</keyword>
<dbReference type="CDD" id="cd04480">
    <property type="entry name" value="RPA1_DBD_A_like"/>
    <property type="match status" value="1"/>
</dbReference>
<dbReference type="Gene3D" id="3.40.50.300">
    <property type="entry name" value="P-loop containing nucleotide triphosphate hydrolases"/>
    <property type="match status" value="2"/>
</dbReference>
<feature type="domain" description="Helitron helicase-like" evidence="11">
    <location>
        <begin position="768"/>
        <end position="907"/>
    </location>
</feature>
<dbReference type="SUPFAM" id="SSF52540">
    <property type="entry name" value="P-loop containing nucleoside triphosphate hydrolases"/>
    <property type="match status" value="2"/>
</dbReference>
<evidence type="ECO:0000256" key="1">
    <source>
        <dbReference type="ARBA" id="ARBA00005690"/>
    </source>
</evidence>
<gene>
    <name evidence="13" type="ORF">BRAPAZ1V2_A08P28480.2</name>
</gene>
<sequence length="1760" mass="198692">ESQKESEISKQTLSYQPISMANSYTLLQNLRAGRCSNTAEVRLLRFWEAKNINKGGELISVDMLLIDENSTVVHGSIPASRQLQFKNRLSEGSVYTLSGFDVTRSSLKYRLSDAPVSIRFNAETDFQKIPATDRIIPTEHFRFRQYDQIIELANTGNQLPDVMGELCAIRSTITDRIPGAQRVMLTLRLERLPGVDPDQSGSSSKVVHAQKIEPMTVSELNQFVLTADPQIIEFLCTAKVTEIQLDEGWSYIGCSVCSKKLTREETSFSCVPCNETNAVAKLRYRVILSVSDATGAAAFLGFDTEMSKLTHVLASEAAQIVGIGTNAQVDVVLPRPLADLVGRTYTFQLKLTDFNFTPNHQTFTISRIFPQRELAPNPTFAEEDVEVIEPAIPQSAAERSGDKDATTSNVAEQLTVATDADGMEQTAPVTNRPHHFPLRLCNKLCRLLTRPSSLHEAMVKTPVSNPDKAPVLSTSASSSATKRSRKKKWATNAKVARQRRRTIRASMRNKGPQQTIQHSQSTTLSEQSHTINDVDSERVNKRTARALRMEKLIKKRVATPKKLNAAASGSRPGGRYRRPVVNKWDLVTCPDCKAIVWNAEAVVQETQNSPRRFSICCQQGRLLMECWLSRQWVAKLTVPIGSLLPPEGKPPQFSQLYIVDTEHEIANRKKSFNKVNQKHRGRQYDLPAVGEIGGLLVGDFTADSAGKDLVLEYKSSKLQRISDLHPLYMSLQYPLLFPYGEYGYDERIPYQTTEHSKIKRECMTMREYYAHQIQTRPSEGMTIIKSGRLLHQYIVDTYTATEQERLRFIRLNQKQLRAELYTNICDALESGDTDASKLGTKVILPSSFTGSPRYMSEKYQDAMAICRWYGNPNLFITFTANPNWVEVKEHLEVYGGDSANNRPDLECRQRRLSPCMEKGECTKKFPKPYSNNTKIDKSGFVIYKRRTDDGSSVLKGDIELDNRYVVPHNLSILKKYKAHINIEWCCKTSAIKYLFKYITKGVDRALALMEQTGEHRLVYKQDKSIAEVLSKEDIEKTMLTAYFVANQKYEEARELTYIQFPSRFVYHSDDKTWTPRKHGTAIGRLIYVHPTAGDKYYLRILLNVVKGAFDFEDLCTVGGTTFKEFRDACYARGLLDDDKEWHDAIVEPSFWATGRQLRSLFVLILLYCEVGNPLKLWNHTWKILAEDILYMKQREFNFPGLLLPDPQLQEYTLIEIERLLKENDKSLADFAGMPKPNPNVLKEISNTVLRQELSYDTEKEAAEHDKLFSTMNEDQKNIYSAVIDSVDKGNGQLFFVYGAGGTGKTFLYRTIIARLRSTGKVVIPVASAGIAALLLPGGRTAHSRFKLPINLTDTTVCEITAGSMLASLISKTDLIIWDEAPMAHRQAFETLDRTLRDLQSLQDPSAADKPFGGKTVVLGGDFRQILPVIPQGTRQDTVKASISKSYLWSHAEVYTLTMNMRLRQADKEFAEWILKVGNGTAPTVNSEERSHDDGEQVIIGDEFMIPRTDHPHESISNAAYPDFVSNYLNRAYLTERAILAPTNVSAHEINSYLLSKVPSAEKEFLSSDSVAFESTPEEDWTNNYTQEYLNSLEFPGLPPHKLCLKVGAPVMMLRNLSQKNGLCNGTRMMISRLGHRVLEAELLTGTHVGDRVLIPRIQLSPTDTIHPFTFRRRQYPIKLCYAMTINKSQGQSLKQVALYLPRPVFSHGQLYVALSRVTSPEGLKILDDTEGSTREDGVTNIVYKEIFGNLKTRKSYTSLP</sequence>
<keyword evidence="3" id="KW-0863">Zinc-finger</keyword>
<evidence type="ECO:0000259" key="10">
    <source>
        <dbReference type="Pfam" id="PF08646"/>
    </source>
</evidence>
<keyword evidence="6" id="KW-0347">Helicase</keyword>
<reference evidence="13 14" key="1">
    <citation type="submission" date="2021-07" db="EMBL/GenBank/DDBJ databases">
        <authorList>
            <consortium name="Genoscope - CEA"/>
            <person name="William W."/>
        </authorList>
    </citation>
    <scope>NUCLEOTIDE SEQUENCE [LARGE SCALE GENOMIC DNA]</scope>
</reference>
<dbReference type="GO" id="GO:0043139">
    <property type="term" value="F:5'-3' DNA helicase activity"/>
    <property type="evidence" value="ECO:0007669"/>
    <property type="project" value="UniProtKB-EC"/>
</dbReference>
<dbReference type="GO" id="GO:0008270">
    <property type="term" value="F:zinc ion binding"/>
    <property type="evidence" value="ECO:0007669"/>
    <property type="project" value="UniProtKB-KW"/>
</dbReference>
<feature type="domain" description="Replication protein A 70 kDa DNA-binding subunit B/D first OB fold" evidence="8">
    <location>
        <begin position="24"/>
        <end position="128"/>
    </location>
</feature>
<feature type="compositionally biased region" description="Polar residues" evidence="7">
    <location>
        <begin position="511"/>
        <end position="531"/>
    </location>
</feature>
<evidence type="ECO:0000259" key="12">
    <source>
        <dbReference type="Pfam" id="PF21530"/>
    </source>
</evidence>
<comment type="catalytic activity">
    <reaction evidence="6">
        <text>ATP + H2O = ADP + phosphate + H(+)</text>
        <dbReference type="Rhea" id="RHEA:13065"/>
        <dbReference type="ChEBI" id="CHEBI:15377"/>
        <dbReference type="ChEBI" id="CHEBI:15378"/>
        <dbReference type="ChEBI" id="CHEBI:30616"/>
        <dbReference type="ChEBI" id="CHEBI:43474"/>
        <dbReference type="ChEBI" id="CHEBI:456216"/>
        <dbReference type="EC" id="5.6.2.3"/>
    </reaction>
</comment>
<evidence type="ECO:0000313" key="14">
    <source>
        <dbReference type="Proteomes" id="UP000694005"/>
    </source>
</evidence>
<dbReference type="PANTHER" id="PTHR10492:SF90">
    <property type="entry name" value="ATP-DEPENDENT DNA HELICASE"/>
    <property type="match status" value="1"/>
</dbReference>
<dbReference type="GO" id="GO:0005524">
    <property type="term" value="F:ATP binding"/>
    <property type="evidence" value="ECO:0007669"/>
    <property type="project" value="UniProtKB-KW"/>
</dbReference>
<dbReference type="InterPro" id="IPR003871">
    <property type="entry name" value="RFA1B/D_OB_1st"/>
</dbReference>
<dbReference type="GO" id="GO:0000723">
    <property type="term" value="P:telomere maintenance"/>
    <property type="evidence" value="ECO:0007669"/>
    <property type="project" value="InterPro"/>
</dbReference>
<keyword evidence="6" id="KW-0227">DNA damage</keyword>
<dbReference type="GO" id="GO:0016787">
    <property type="term" value="F:hydrolase activity"/>
    <property type="evidence" value="ECO:0007669"/>
    <property type="project" value="UniProtKB-KW"/>
</dbReference>
<dbReference type="Pfam" id="PF14214">
    <property type="entry name" value="Helitron_like_N"/>
    <property type="match status" value="1"/>
</dbReference>
<evidence type="ECO:0000256" key="4">
    <source>
        <dbReference type="ARBA" id="ARBA00022833"/>
    </source>
</evidence>
<dbReference type="GO" id="GO:0003677">
    <property type="term" value="F:DNA binding"/>
    <property type="evidence" value="ECO:0007669"/>
    <property type="project" value="UniProtKB-KW"/>
</dbReference>
<protein>
    <recommendedName>
        <fullName evidence="6">ATP-dependent DNA helicase</fullName>
        <ecNumber evidence="6">5.6.2.3</ecNumber>
    </recommendedName>
</protein>
<feature type="domain" description="Replication factor A C-terminal" evidence="10">
    <location>
        <begin position="235"/>
        <end position="352"/>
    </location>
</feature>
<feature type="non-terminal residue" evidence="13">
    <location>
        <position position="1760"/>
    </location>
</feature>
<evidence type="ECO:0000259" key="9">
    <source>
        <dbReference type="Pfam" id="PF05970"/>
    </source>
</evidence>
<evidence type="ECO:0000256" key="3">
    <source>
        <dbReference type="ARBA" id="ARBA00022771"/>
    </source>
</evidence>
<evidence type="ECO:0000259" key="8">
    <source>
        <dbReference type="Pfam" id="PF02721"/>
    </source>
</evidence>
<dbReference type="Pfam" id="PF05970">
    <property type="entry name" value="PIF1"/>
    <property type="match status" value="1"/>
</dbReference>
<evidence type="ECO:0000256" key="2">
    <source>
        <dbReference type="ARBA" id="ARBA00022723"/>
    </source>
</evidence>
<comment type="similarity">
    <text evidence="6">Belongs to the helicase family.</text>
</comment>
<keyword evidence="6" id="KW-0067">ATP-binding</keyword>
<dbReference type="Pfam" id="PF08646">
    <property type="entry name" value="Rep_fac-A_C"/>
    <property type="match status" value="1"/>
</dbReference>
<dbReference type="GO" id="GO:0006281">
    <property type="term" value="P:DNA repair"/>
    <property type="evidence" value="ECO:0007669"/>
    <property type="project" value="UniProtKB-KW"/>
</dbReference>
<dbReference type="PANTHER" id="PTHR10492">
    <property type="match status" value="1"/>
</dbReference>
<dbReference type="InterPro" id="IPR012340">
    <property type="entry name" value="NA-bd_OB-fold"/>
</dbReference>
<comment type="cofactor">
    <cofactor evidence="6">
        <name>Mg(2+)</name>
        <dbReference type="ChEBI" id="CHEBI:18420"/>
    </cofactor>
</comment>
<keyword evidence="6" id="KW-0378">Hydrolase</keyword>
<dbReference type="CDD" id="cd04476">
    <property type="entry name" value="RPA1_DBD_C"/>
    <property type="match status" value="1"/>
</dbReference>
<dbReference type="InterPro" id="IPR013955">
    <property type="entry name" value="Rep_factor-A_C"/>
</dbReference>
<dbReference type="EC" id="5.6.2.3" evidence="6"/>
<dbReference type="Pfam" id="PF02721">
    <property type="entry name" value="DUF223"/>
    <property type="match status" value="1"/>
</dbReference>
<evidence type="ECO:0000259" key="11">
    <source>
        <dbReference type="Pfam" id="PF14214"/>
    </source>
</evidence>
<feature type="non-terminal residue" evidence="13">
    <location>
        <position position="1"/>
    </location>
</feature>
<proteinExistence type="inferred from homology"/>